<proteinExistence type="predicted"/>
<reference evidence="1 2" key="1">
    <citation type="submission" date="2024-03" db="EMBL/GenBank/DDBJ databases">
        <authorList>
            <person name="Gkanogiannis A."/>
            <person name="Becerra Lopez-Lavalle L."/>
        </authorList>
    </citation>
    <scope>NUCLEOTIDE SEQUENCE [LARGE SCALE GENOMIC DNA]</scope>
</reference>
<evidence type="ECO:0000313" key="1">
    <source>
        <dbReference type="EMBL" id="CAK9324051.1"/>
    </source>
</evidence>
<gene>
    <name evidence="1" type="ORF">CITCOLO1_LOCUS16268</name>
</gene>
<sequence length="65" mass="7341">FPYAMAQNQQPPVIQTHQPKFQLIITNLPLPTNVPLHARTPLTECPQPILSPRLISQPDPPMIHN</sequence>
<protein>
    <recommendedName>
        <fullName evidence="3">Amelogenin</fullName>
    </recommendedName>
</protein>
<name>A0ABP0YYE3_9ROSI</name>
<evidence type="ECO:0000313" key="2">
    <source>
        <dbReference type="Proteomes" id="UP001642487"/>
    </source>
</evidence>
<organism evidence="1 2">
    <name type="scientific">Citrullus colocynthis</name>
    <name type="common">colocynth</name>
    <dbReference type="NCBI Taxonomy" id="252529"/>
    <lineage>
        <taxon>Eukaryota</taxon>
        <taxon>Viridiplantae</taxon>
        <taxon>Streptophyta</taxon>
        <taxon>Embryophyta</taxon>
        <taxon>Tracheophyta</taxon>
        <taxon>Spermatophyta</taxon>
        <taxon>Magnoliopsida</taxon>
        <taxon>eudicotyledons</taxon>
        <taxon>Gunneridae</taxon>
        <taxon>Pentapetalae</taxon>
        <taxon>rosids</taxon>
        <taxon>fabids</taxon>
        <taxon>Cucurbitales</taxon>
        <taxon>Cucurbitaceae</taxon>
        <taxon>Benincaseae</taxon>
        <taxon>Citrullus</taxon>
    </lineage>
</organism>
<accession>A0ABP0YYE3</accession>
<feature type="non-terminal residue" evidence="1">
    <location>
        <position position="1"/>
    </location>
</feature>
<feature type="non-terminal residue" evidence="1">
    <location>
        <position position="65"/>
    </location>
</feature>
<dbReference type="Proteomes" id="UP001642487">
    <property type="component" value="Chromosome 6"/>
</dbReference>
<keyword evidence="2" id="KW-1185">Reference proteome</keyword>
<evidence type="ECO:0008006" key="3">
    <source>
        <dbReference type="Google" id="ProtNLM"/>
    </source>
</evidence>
<dbReference type="EMBL" id="OZ021740">
    <property type="protein sequence ID" value="CAK9324051.1"/>
    <property type="molecule type" value="Genomic_DNA"/>
</dbReference>